<proteinExistence type="predicted"/>
<dbReference type="InterPro" id="IPR000073">
    <property type="entry name" value="AB_hydrolase_1"/>
</dbReference>
<gene>
    <name evidence="2" type="ORF">A2Z21_05865</name>
</gene>
<comment type="caution">
    <text evidence="2">The sequence shown here is derived from an EMBL/GenBank/DDBJ whole genome shotgun (WGS) entry which is preliminary data.</text>
</comment>
<name>A0A1F5V2P4_FRAXR</name>
<dbReference type="PANTHER" id="PTHR45763">
    <property type="entry name" value="HYDROLASE, ALPHA/BETA FOLD FAMILY PROTEIN, EXPRESSED-RELATED"/>
    <property type="match status" value="1"/>
</dbReference>
<dbReference type="PRINTS" id="PR00111">
    <property type="entry name" value="ABHYDROLASE"/>
</dbReference>
<dbReference type="PANTHER" id="PTHR45763:SF46">
    <property type="entry name" value="AB HYDROLASE-1 DOMAIN-CONTAINING PROTEIN"/>
    <property type="match status" value="1"/>
</dbReference>
<dbReference type="Proteomes" id="UP000179157">
    <property type="component" value="Unassembled WGS sequence"/>
</dbReference>
<sequence length="291" mass="32339">MPRLNQQIKLPDGRVLGYDEYGKPDGKPIVHFHGSPSSRIEWLLFGSEAIAQALNVRVIVPDRPGMGLSDFQVNRRIIDWPKDVVALADHLRLERFAILGYSGGGPYAAACALAIPERLTKVGIVSGSGPFDQPGLSDDINADSRSFMDLSRDKPWLSRLILRMMGMMVRFAGAKVVANATAALPEPDRQIVARPEIQKGFLNMLQEALRQGPRGAQRDTLLMISPWEFRPQDIRMQVQLWHGEADRNAPPAMGSYVADAIPNSHIQFYPGEGHLSLFAKNAEEYLRFLAD</sequence>
<dbReference type="EMBL" id="MFGX01000010">
    <property type="protein sequence ID" value="OGF57558.1"/>
    <property type="molecule type" value="Genomic_DNA"/>
</dbReference>
<organism evidence="2 3">
    <name type="scientific">Fraserbacteria sp. (strain RBG_16_55_9)</name>
    <dbReference type="NCBI Taxonomy" id="1817864"/>
    <lineage>
        <taxon>Bacteria</taxon>
        <taxon>Candidatus Fraseribacteriota</taxon>
    </lineage>
</organism>
<dbReference type="SUPFAM" id="SSF53474">
    <property type="entry name" value="alpha/beta-Hydrolases"/>
    <property type="match status" value="1"/>
</dbReference>
<dbReference type="Gene3D" id="3.40.50.1820">
    <property type="entry name" value="alpha/beta hydrolase"/>
    <property type="match status" value="1"/>
</dbReference>
<feature type="domain" description="AB hydrolase-1" evidence="1">
    <location>
        <begin position="29"/>
        <end position="285"/>
    </location>
</feature>
<evidence type="ECO:0000259" key="1">
    <source>
        <dbReference type="Pfam" id="PF12697"/>
    </source>
</evidence>
<protein>
    <recommendedName>
        <fullName evidence="1">AB hydrolase-1 domain-containing protein</fullName>
    </recommendedName>
</protein>
<evidence type="ECO:0000313" key="3">
    <source>
        <dbReference type="Proteomes" id="UP000179157"/>
    </source>
</evidence>
<dbReference type="Pfam" id="PF12697">
    <property type="entry name" value="Abhydrolase_6"/>
    <property type="match status" value="1"/>
</dbReference>
<dbReference type="STRING" id="1817864.A2Z21_05865"/>
<evidence type="ECO:0000313" key="2">
    <source>
        <dbReference type="EMBL" id="OGF57558.1"/>
    </source>
</evidence>
<reference evidence="2 3" key="1">
    <citation type="journal article" date="2016" name="Nat. Commun.">
        <title>Thousands of microbial genomes shed light on interconnected biogeochemical processes in an aquifer system.</title>
        <authorList>
            <person name="Anantharaman K."/>
            <person name="Brown C.T."/>
            <person name="Hug L.A."/>
            <person name="Sharon I."/>
            <person name="Castelle C.J."/>
            <person name="Probst A.J."/>
            <person name="Thomas B.C."/>
            <person name="Singh A."/>
            <person name="Wilkins M.J."/>
            <person name="Karaoz U."/>
            <person name="Brodie E.L."/>
            <person name="Williams K.H."/>
            <person name="Hubbard S.S."/>
            <person name="Banfield J.F."/>
        </authorList>
    </citation>
    <scope>NUCLEOTIDE SEQUENCE [LARGE SCALE GENOMIC DNA]</scope>
    <source>
        <strain evidence="3">RBG_16_55_9</strain>
    </source>
</reference>
<dbReference type="InterPro" id="IPR029058">
    <property type="entry name" value="AB_hydrolase_fold"/>
</dbReference>
<dbReference type="AlphaFoldDB" id="A0A1F5V2P4"/>
<accession>A0A1F5V2P4</accession>